<name>A0A8X6IUT2_9ARAC</name>
<evidence type="ECO:0000313" key="3">
    <source>
        <dbReference type="Proteomes" id="UP000886998"/>
    </source>
</evidence>
<dbReference type="AlphaFoldDB" id="A0A8X6IUT2"/>
<dbReference type="EMBL" id="BMAV01027373">
    <property type="protein sequence ID" value="GFS58812.1"/>
    <property type="molecule type" value="Genomic_DNA"/>
</dbReference>
<feature type="transmembrane region" description="Helical" evidence="1">
    <location>
        <begin position="137"/>
        <end position="158"/>
    </location>
</feature>
<comment type="caution">
    <text evidence="2">The sequence shown here is derived from an EMBL/GenBank/DDBJ whole genome shotgun (WGS) entry which is preliminary data.</text>
</comment>
<evidence type="ECO:0000313" key="2">
    <source>
        <dbReference type="EMBL" id="GFS58812.1"/>
    </source>
</evidence>
<dbReference type="Proteomes" id="UP000886998">
    <property type="component" value="Unassembled WGS sequence"/>
</dbReference>
<organism evidence="2 3">
    <name type="scientific">Trichonephila inaurata madagascariensis</name>
    <dbReference type="NCBI Taxonomy" id="2747483"/>
    <lineage>
        <taxon>Eukaryota</taxon>
        <taxon>Metazoa</taxon>
        <taxon>Ecdysozoa</taxon>
        <taxon>Arthropoda</taxon>
        <taxon>Chelicerata</taxon>
        <taxon>Arachnida</taxon>
        <taxon>Araneae</taxon>
        <taxon>Araneomorphae</taxon>
        <taxon>Entelegynae</taxon>
        <taxon>Araneoidea</taxon>
        <taxon>Nephilidae</taxon>
        <taxon>Trichonephila</taxon>
        <taxon>Trichonephila inaurata</taxon>
    </lineage>
</organism>
<keyword evidence="1" id="KW-1133">Transmembrane helix</keyword>
<accession>A0A8X6IUT2</accession>
<keyword evidence="1" id="KW-0812">Transmembrane</keyword>
<sequence length="219" mass="24158">MPTESKVAGSVLLMCITSIICIPGKVLRLPIKSYGTDNKDGDVLDLETMTLITKKKGTIKLRRRRTLIKCTKQKVQKEELQEEIFRHVQKYGALHKGPQSSSTELTSPIPVASRGPLPCPTTEPTSPGPVDIWGNGFFTYFVFIISFSCDIATIMRVATSCEWVKRRIALVPVEVHPRGQKPLPGLTTQSPDLRPVTCGVMDFTMLAISLCDIAANKSE</sequence>
<reference evidence="2" key="1">
    <citation type="submission" date="2020-08" db="EMBL/GenBank/DDBJ databases">
        <title>Multicomponent nature underlies the extraordinary mechanical properties of spider dragline silk.</title>
        <authorList>
            <person name="Kono N."/>
            <person name="Nakamura H."/>
            <person name="Mori M."/>
            <person name="Yoshida Y."/>
            <person name="Ohtoshi R."/>
            <person name="Malay A.D."/>
            <person name="Moran D.A.P."/>
            <person name="Tomita M."/>
            <person name="Numata K."/>
            <person name="Arakawa K."/>
        </authorList>
    </citation>
    <scope>NUCLEOTIDE SEQUENCE</scope>
</reference>
<feature type="transmembrane region" description="Helical" evidence="1">
    <location>
        <begin position="7"/>
        <end position="27"/>
    </location>
</feature>
<keyword evidence="3" id="KW-1185">Reference proteome</keyword>
<gene>
    <name evidence="2" type="ORF">TNIN_200231</name>
</gene>
<keyword evidence="1" id="KW-0472">Membrane</keyword>
<proteinExistence type="predicted"/>
<protein>
    <submittedName>
        <fullName evidence="2">Uncharacterized protein</fullName>
    </submittedName>
</protein>
<evidence type="ECO:0000256" key="1">
    <source>
        <dbReference type="SAM" id="Phobius"/>
    </source>
</evidence>